<dbReference type="SUPFAM" id="SSF160369">
    <property type="entry name" value="Ribosomal protein L10-like"/>
    <property type="match status" value="1"/>
</dbReference>
<dbReference type="Gene3D" id="3.30.70.1730">
    <property type="match status" value="1"/>
</dbReference>
<evidence type="ECO:0000313" key="4">
    <source>
        <dbReference type="EMBL" id="ABN65856.2"/>
    </source>
</evidence>
<dbReference type="GO" id="GO:0005762">
    <property type="term" value="C:mitochondrial large ribosomal subunit"/>
    <property type="evidence" value="ECO:0007669"/>
    <property type="project" value="EnsemblFungi"/>
</dbReference>
<dbReference type="CDD" id="cd05797">
    <property type="entry name" value="Ribosomal_L10"/>
    <property type="match status" value="1"/>
</dbReference>
<dbReference type="InterPro" id="IPR043141">
    <property type="entry name" value="Ribosomal_uL10-like_sf"/>
</dbReference>
<evidence type="ECO:0000256" key="1">
    <source>
        <dbReference type="ARBA" id="ARBA00008889"/>
    </source>
</evidence>
<name>A3LS78_PICST</name>
<dbReference type="GeneID" id="4838342"/>
<dbReference type="HOGENOM" id="CLU_078018_1_0_1"/>
<proteinExistence type="inferred from homology"/>
<accession>A3LS78</accession>
<evidence type="ECO:0000256" key="3">
    <source>
        <dbReference type="ARBA" id="ARBA00023274"/>
    </source>
</evidence>
<dbReference type="EMBL" id="CP000497">
    <property type="protein sequence ID" value="ABN65856.2"/>
    <property type="molecule type" value="Genomic_DNA"/>
</dbReference>
<keyword evidence="2" id="KW-0689">Ribosomal protein</keyword>
<dbReference type="Pfam" id="PF00466">
    <property type="entry name" value="Ribosomal_L10"/>
    <property type="match status" value="1"/>
</dbReference>
<dbReference type="InterPro" id="IPR047865">
    <property type="entry name" value="Ribosomal_uL10_bac_type"/>
</dbReference>
<dbReference type="InterPro" id="IPR001790">
    <property type="entry name" value="Ribosomal_uL10"/>
</dbReference>
<dbReference type="eggNOG" id="ENOG502QRUI">
    <property type="taxonomic scope" value="Eukaryota"/>
</dbReference>
<comment type="similarity">
    <text evidence="1">Belongs to the universal ribosomal protein uL10 family.</text>
</comment>
<reference evidence="4 5" key="1">
    <citation type="journal article" date="2007" name="Nat. Biotechnol.">
        <title>Genome sequence of the lignocellulose-bioconverting and xylose-fermenting yeast Pichia stipitis.</title>
        <authorList>
            <person name="Jeffries T.W."/>
            <person name="Grigoriev I.V."/>
            <person name="Grimwood J."/>
            <person name="Laplaza J.M."/>
            <person name="Aerts A."/>
            <person name="Salamov A."/>
            <person name="Schmutz J."/>
            <person name="Lindquist E."/>
            <person name="Dehal P."/>
            <person name="Shapiro H."/>
            <person name="Jin Y.S."/>
            <person name="Passoth V."/>
            <person name="Richardson P.M."/>
        </authorList>
    </citation>
    <scope>NUCLEOTIDE SEQUENCE [LARGE SCALE GENOMIC DNA]</scope>
    <source>
        <strain evidence="5">ATCC 58785 / CBS 6054 / NBRC 10063 / NRRL Y-11545</strain>
    </source>
</reference>
<dbReference type="FunCoup" id="A3LS78">
    <property type="interactions" value="153"/>
</dbReference>
<keyword evidence="3" id="KW-0687">Ribonucleoprotein</keyword>
<dbReference type="OMA" id="FAHHNNL"/>
<dbReference type="Proteomes" id="UP000002258">
    <property type="component" value="Chromosome 3"/>
</dbReference>
<dbReference type="GO" id="GO:0003735">
    <property type="term" value="F:structural constituent of ribosome"/>
    <property type="evidence" value="ECO:0007669"/>
    <property type="project" value="EnsemblFungi"/>
</dbReference>
<evidence type="ECO:0000313" key="5">
    <source>
        <dbReference type="Proteomes" id="UP000002258"/>
    </source>
</evidence>
<dbReference type="AlphaFoldDB" id="A3LS78"/>
<keyword evidence="5" id="KW-1185">Reference proteome</keyword>
<dbReference type="InParanoid" id="A3LS78"/>
<dbReference type="KEGG" id="pic:PICST_30952"/>
<evidence type="ECO:0008006" key="6">
    <source>
        <dbReference type="Google" id="ProtNLM"/>
    </source>
</evidence>
<gene>
    <name evidence="4" type="ORF">PICST_30952</name>
</gene>
<dbReference type="STRING" id="322104.A3LS78"/>
<dbReference type="RefSeq" id="XP_001383885.2">
    <property type="nucleotide sequence ID" value="XM_001383848.1"/>
</dbReference>
<organism evidence="4 5">
    <name type="scientific">Scheffersomyces stipitis (strain ATCC 58785 / CBS 6054 / NBRC 10063 / NRRL Y-11545)</name>
    <name type="common">Yeast</name>
    <name type="synonym">Pichia stipitis</name>
    <dbReference type="NCBI Taxonomy" id="322104"/>
    <lineage>
        <taxon>Eukaryota</taxon>
        <taxon>Fungi</taxon>
        <taxon>Dikarya</taxon>
        <taxon>Ascomycota</taxon>
        <taxon>Saccharomycotina</taxon>
        <taxon>Pichiomycetes</taxon>
        <taxon>Debaryomycetaceae</taxon>
        <taxon>Scheffersomyces</taxon>
    </lineage>
</organism>
<dbReference type="PANTHER" id="PTHR11560">
    <property type="entry name" value="39S RIBOSOMAL PROTEIN L10, MITOCHONDRIAL"/>
    <property type="match status" value="1"/>
</dbReference>
<sequence>MSLKTSILGGIRAGIYRTVSPSLGKNFRGISPVSAFYSTTSQPQQYDSFEQRNTEKALFSRKTFLMDYYKHLNDSNDIVLFVHHNNVAKADNKKVRSDLKKAGAQLNVIRNSIYNVYLKSEHESDPAAAGVTNKNRGVKHPLSPLLNGPTAVITIPKCEPSVVNDVLKVIKNAQDKLILIGARVESSVFDVVEINKFKDLPNKEQLQAQLAGLLTILGGAGLVRTLETASSVLYLTMEQRLKDLDPSEKSEEESS</sequence>
<protein>
    <recommendedName>
        <fullName evidence="6">Mitochondrial ribosomal protein of the large subunit</fullName>
    </recommendedName>
</protein>
<evidence type="ECO:0000256" key="2">
    <source>
        <dbReference type="ARBA" id="ARBA00022980"/>
    </source>
</evidence>
<dbReference type="OrthoDB" id="360689at2759"/>